<dbReference type="AlphaFoldDB" id="A0A7X3K6D7"/>
<keyword evidence="1" id="KW-1133">Transmembrane helix</keyword>
<keyword evidence="1" id="KW-0472">Membrane</keyword>
<evidence type="ECO:0000313" key="3">
    <source>
        <dbReference type="Proteomes" id="UP000443353"/>
    </source>
</evidence>
<name>A0A7X3K6D7_9BURK</name>
<gene>
    <name evidence="2" type="ORF">GPY61_06845</name>
</gene>
<accession>A0A7X3K6D7</accession>
<proteinExistence type="predicted"/>
<protein>
    <submittedName>
        <fullName evidence="2">DUF3304 domain-containing protein</fullName>
    </submittedName>
</protein>
<dbReference type="Pfam" id="PF11745">
    <property type="entry name" value="DUF3304"/>
    <property type="match status" value="1"/>
</dbReference>
<dbReference type="Proteomes" id="UP000443353">
    <property type="component" value="Unassembled WGS sequence"/>
</dbReference>
<sequence>MRWKIFSSWMRPMRFEKKYRISSKKWRSGDITVWAIRTADQYGMATFKLGEIMKIPIPNFIRWYPVASMLLSGILVAFCTFTYNYLNINYFNVETHIPVTVSGVHHMGSAYLISHFSVNKEIGDNISRSGSSGIVCCLMIPKKWSPGLTADVRWEVRHIIFQPDGIQVAREELVAIYRAQVPVEPYMDTGDFYVHFFADGRARIVVSNYGPEGKQHPIQWDDAEASRTATAGAVVESFYTKEELAELDRETARDRAKFGDWR</sequence>
<keyword evidence="3" id="KW-1185">Reference proteome</keyword>
<dbReference type="InterPro" id="IPR021733">
    <property type="entry name" value="DUF3304"/>
</dbReference>
<keyword evidence="1" id="KW-0812">Transmembrane</keyword>
<reference evidence="2 3" key="1">
    <citation type="submission" date="2019-12" db="EMBL/GenBank/DDBJ databases">
        <authorList>
            <person name="Li C."/>
            <person name="Zhao J."/>
        </authorList>
    </citation>
    <scope>NUCLEOTIDE SEQUENCE [LARGE SCALE GENOMIC DNA]</scope>
    <source>
        <strain evidence="2 3">NEAU-DD11</strain>
    </source>
</reference>
<comment type="caution">
    <text evidence="2">The sequence shown here is derived from an EMBL/GenBank/DDBJ whole genome shotgun (WGS) entry which is preliminary data.</text>
</comment>
<evidence type="ECO:0000256" key="1">
    <source>
        <dbReference type="SAM" id="Phobius"/>
    </source>
</evidence>
<dbReference type="EMBL" id="WSES01000002">
    <property type="protein sequence ID" value="MVW59643.1"/>
    <property type="molecule type" value="Genomic_DNA"/>
</dbReference>
<feature type="transmembrane region" description="Helical" evidence="1">
    <location>
        <begin position="63"/>
        <end position="86"/>
    </location>
</feature>
<organism evidence="2 3">
    <name type="scientific">Massilia cellulosiltytica</name>
    <dbReference type="NCBI Taxonomy" id="2683234"/>
    <lineage>
        <taxon>Bacteria</taxon>
        <taxon>Pseudomonadati</taxon>
        <taxon>Pseudomonadota</taxon>
        <taxon>Betaproteobacteria</taxon>
        <taxon>Burkholderiales</taxon>
        <taxon>Oxalobacteraceae</taxon>
        <taxon>Telluria group</taxon>
        <taxon>Massilia</taxon>
    </lineage>
</organism>
<evidence type="ECO:0000313" key="2">
    <source>
        <dbReference type="EMBL" id="MVW59643.1"/>
    </source>
</evidence>